<dbReference type="EMBL" id="VIFX01000038">
    <property type="protein sequence ID" value="TQR83871.1"/>
    <property type="molecule type" value="Genomic_DNA"/>
</dbReference>
<gene>
    <name evidence="3" type="ORF">D8S82_25040</name>
</gene>
<reference evidence="3 4" key="1">
    <citation type="submission" date="2018-10" db="EMBL/GenBank/DDBJ databases">
        <title>Draft genome of Mycobacterium hodleri strain B.</title>
        <authorList>
            <person name="Amande T.J."/>
            <person name="Mcgenity T.J."/>
        </authorList>
    </citation>
    <scope>NUCLEOTIDE SEQUENCE [LARGE SCALE GENOMIC DNA]</scope>
    <source>
        <strain evidence="3 4">B</strain>
    </source>
</reference>
<sequence length="285" mass="30187">MKIGIGLPNHVAGVGGALVVEWARRAEQRGFDAVTTIDRLIYPSLDSVTTLALAAGATSTVGLVTNILLAPLYPPVLLAKQLATLSDASGSRLVLGVGVGARPDDYRGAGVEFDSRGAILDDAVTVWRRVWSGAPLDGETALCPAPVTIPVLFGGKGKPTLRRVATLGDGWAGGAVRDYETQASFAEQIRTRWLDAGRTGRPLMQTSVNFTLGDDSVVAEGRRNLGAYYGNKPEYAALNVADMVDTPADAHGTVQRYRDMGFDQLLFHPSVASLDQVDRLADAVL</sequence>
<accession>A0A544VV67</accession>
<name>A0A544VV67_9MYCO</name>
<keyword evidence="1" id="KW-0560">Oxidoreductase</keyword>
<evidence type="ECO:0000256" key="1">
    <source>
        <dbReference type="ARBA" id="ARBA00023002"/>
    </source>
</evidence>
<feature type="domain" description="Luciferase-like" evidence="2">
    <location>
        <begin position="1"/>
        <end position="243"/>
    </location>
</feature>
<dbReference type="PANTHER" id="PTHR43244:SF1">
    <property type="entry name" value="5,10-METHYLENETETRAHYDROMETHANOPTERIN REDUCTASE"/>
    <property type="match status" value="1"/>
</dbReference>
<dbReference type="Gene3D" id="3.20.20.30">
    <property type="entry name" value="Luciferase-like domain"/>
    <property type="match status" value="1"/>
</dbReference>
<organism evidence="3 4">
    <name type="scientific">Mycolicibacterium hodleri</name>
    <dbReference type="NCBI Taxonomy" id="49897"/>
    <lineage>
        <taxon>Bacteria</taxon>
        <taxon>Bacillati</taxon>
        <taxon>Actinomycetota</taxon>
        <taxon>Actinomycetes</taxon>
        <taxon>Mycobacteriales</taxon>
        <taxon>Mycobacteriaceae</taxon>
        <taxon>Mycolicibacterium</taxon>
    </lineage>
</organism>
<dbReference type="Proteomes" id="UP000315759">
    <property type="component" value="Unassembled WGS sequence"/>
</dbReference>
<dbReference type="InterPro" id="IPR036661">
    <property type="entry name" value="Luciferase-like_sf"/>
</dbReference>
<dbReference type="SUPFAM" id="SSF51679">
    <property type="entry name" value="Bacterial luciferase-like"/>
    <property type="match status" value="1"/>
</dbReference>
<dbReference type="PANTHER" id="PTHR43244">
    <property type="match status" value="1"/>
</dbReference>
<evidence type="ECO:0000313" key="3">
    <source>
        <dbReference type="EMBL" id="TQR83871.1"/>
    </source>
</evidence>
<dbReference type="InterPro" id="IPR011251">
    <property type="entry name" value="Luciferase-like_dom"/>
</dbReference>
<dbReference type="RefSeq" id="WP_142554687.1">
    <property type="nucleotide sequence ID" value="NZ_VIFX01000038.1"/>
</dbReference>
<dbReference type="InterPro" id="IPR050564">
    <property type="entry name" value="F420-G6PD/mer"/>
</dbReference>
<dbReference type="Pfam" id="PF00296">
    <property type="entry name" value="Bac_luciferase"/>
    <property type="match status" value="1"/>
</dbReference>
<comment type="caution">
    <text evidence="3">The sequence shown here is derived from an EMBL/GenBank/DDBJ whole genome shotgun (WGS) entry which is preliminary data.</text>
</comment>
<dbReference type="AlphaFoldDB" id="A0A544VV67"/>
<protein>
    <submittedName>
        <fullName evidence="3">LLM class flavin-dependent oxidoreductase</fullName>
    </submittedName>
</protein>
<evidence type="ECO:0000259" key="2">
    <source>
        <dbReference type="Pfam" id="PF00296"/>
    </source>
</evidence>
<dbReference type="GO" id="GO:0016705">
    <property type="term" value="F:oxidoreductase activity, acting on paired donors, with incorporation or reduction of molecular oxygen"/>
    <property type="evidence" value="ECO:0007669"/>
    <property type="project" value="InterPro"/>
</dbReference>
<proteinExistence type="predicted"/>
<keyword evidence="4" id="KW-1185">Reference proteome</keyword>
<evidence type="ECO:0000313" key="4">
    <source>
        <dbReference type="Proteomes" id="UP000315759"/>
    </source>
</evidence>